<dbReference type="STRING" id="29760.D7TSH0"/>
<dbReference type="Proteomes" id="UP000009183">
    <property type="component" value="Unassembled WGS sequence, unordered"/>
</dbReference>
<reference evidence="2" key="1">
    <citation type="journal article" date="2007" name="Nature">
        <title>The grapevine genome sequence suggests ancestral hexaploidization in major angiosperm phyla.</title>
        <authorList>
            <consortium name="The French-Italian Public Consortium for Grapevine Genome Characterization."/>
            <person name="Jaillon O."/>
            <person name="Aury J.-M."/>
            <person name="Noel B."/>
            <person name="Policriti A."/>
            <person name="Clepet C."/>
            <person name="Casagrande A."/>
            <person name="Choisne N."/>
            <person name="Aubourg S."/>
            <person name="Vitulo N."/>
            <person name="Jubin C."/>
            <person name="Vezzi A."/>
            <person name="Legeai F."/>
            <person name="Hugueney P."/>
            <person name="Dasilva C."/>
            <person name="Horner D."/>
            <person name="Mica E."/>
            <person name="Jublot D."/>
            <person name="Poulain J."/>
            <person name="Bruyere C."/>
            <person name="Billault A."/>
            <person name="Segurens B."/>
            <person name="Gouyvenoux M."/>
            <person name="Ugarte E."/>
            <person name="Cattonaro F."/>
            <person name="Anthouard V."/>
            <person name="Vico V."/>
            <person name="Del Fabbro C."/>
            <person name="Alaux M."/>
            <person name="Di Gaspero G."/>
            <person name="Dumas V."/>
            <person name="Felice N."/>
            <person name="Paillard S."/>
            <person name="Juman I."/>
            <person name="Moroldo M."/>
            <person name="Scalabrin S."/>
            <person name="Canaguier A."/>
            <person name="Le Clainche I."/>
            <person name="Malacrida G."/>
            <person name="Durand E."/>
            <person name="Pesole G."/>
            <person name="Laucou V."/>
            <person name="Chatelet P."/>
            <person name="Merdinoglu D."/>
            <person name="Delledonne M."/>
            <person name="Pezzotti M."/>
            <person name="Lecharny A."/>
            <person name="Scarpelli C."/>
            <person name="Artiguenave F."/>
            <person name="Pe M.E."/>
            <person name="Valle G."/>
            <person name="Morgante M."/>
            <person name="Caboche M."/>
            <person name="Adam-Blondon A.-F."/>
            <person name="Weissenbach J."/>
            <person name="Quetier F."/>
            <person name="Wincker P."/>
        </authorList>
    </citation>
    <scope>NUCLEOTIDE SEQUENCE [LARGE SCALE GENOMIC DNA]</scope>
    <source>
        <strain evidence="2">cv. Pinot noir / PN40024</strain>
    </source>
</reference>
<dbReference type="EMBL" id="FN596244">
    <property type="protein sequence ID" value="CBI33442.3"/>
    <property type="molecule type" value="Genomic_DNA"/>
</dbReference>
<sequence length="72" mass="8061">MIVKENTCILAYATTLTTDGPTRLVDLRNPNYPDGMGCRHVYWSIAKGTAYYRFDSISLSVLRSSSSDLRPT</sequence>
<evidence type="ECO:0000313" key="2">
    <source>
        <dbReference type="Proteomes" id="UP000009183"/>
    </source>
</evidence>
<accession>D7TSH0</accession>
<gene>
    <name evidence="1" type="ORF">VIT_00s0332g00100</name>
</gene>
<keyword evidence="2" id="KW-1185">Reference proteome</keyword>
<name>D7TSH0_VITVI</name>
<dbReference type="AlphaFoldDB" id="D7TSH0"/>
<dbReference type="PaxDb" id="29760-VIT_00s0332g00100.t01"/>
<dbReference type="HOGENOM" id="CLU_2727419_0_0_1"/>
<protein>
    <submittedName>
        <fullName evidence="1">Uncharacterized protein</fullName>
    </submittedName>
</protein>
<dbReference type="InParanoid" id="D7TSH0"/>
<proteinExistence type="predicted"/>
<evidence type="ECO:0000313" key="1">
    <source>
        <dbReference type="EMBL" id="CBI33442.3"/>
    </source>
</evidence>
<organism evidence="1 2">
    <name type="scientific">Vitis vinifera</name>
    <name type="common">Grape</name>
    <dbReference type="NCBI Taxonomy" id="29760"/>
    <lineage>
        <taxon>Eukaryota</taxon>
        <taxon>Viridiplantae</taxon>
        <taxon>Streptophyta</taxon>
        <taxon>Embryophyta</taxon>
        <taxon>Tracheophyta</taxon>
        <taxon>Spermatophyta</taxon>
        <taxon>Magnoliopsida</taxon>
        <taxon>eudicotyledons</taxon>
        <taxon>Gunneridae</taxon>
        <taxon>Pentapetalae</taxon>
        <taxon>rosids</taxon>
        <taxon>Vitales</taxon>
        <taxon>Vitaceae</taxon>
        <taxon>Viteae</taxon>
        <taxon>Vitis</taxon>
    </lineage>
</organism>